<sequence>MVVLGQLLRDTQRLAPLLPSDVTARLAERGLSPGGFARAAAIEFDRLADDAAWSTLISRLQGSVDPALACLEYMVRWKLAFEERTSHGHPVE</sequence>
<evidence type="ECO:0000313" key="2">
    <source>
        <dbReference type="Proteomes" id="UP001163266"/>
    </source>
</evidence>
<name>A0ABY6MVG5_9BURK</name>
<proteinExistence type="predicted"/>
<organism evidence="1 2">
    <name type="scientific">Caldimonas aquatica</name>
    <dbReference type="NCBI Taxonomy" id="376175"/>
    <lineage>
        <taxon>Bacteria</taxon>
        <taxon>Pseudomonadati</taxon>
        <taxon>Pseudomonadota</taxon>
        <taxon>Betaproteobacteria</taxon>
        <taxon>Burkholderiales</taxon>
        <taxon>Sphaerotilaceae</taxon>
        <taxon>Caldimonas</taxon>
    </lineage>
</organism>
<dbReference type="RefSeq" id="WP_264893771.1">
    <property type="nucleotide sequence ID" value="NZ_CP110257.1"/>
</dbReference>
<gene>
    <name evidence="1" type="ORF">OMP39_05350</name>
</gene>
<protein>
    <submittedName>
        <fullName evidence="1">Uncharacterized protein</fullName>
    </submittedName>
</protein>
<keyword evidence="2" id="KW-1185">Reference proteome</keyword>
<reference evidence="1" key="1">
    <citation type="submission" date="2022-10" db="EMBL/GenBank/DDBJ databases">
        <title>Complete genome sequence of Schlegelella aquatica LMG 23380.</title>
        <authorList>
            <person name="Musilova J."/>
            <person name="Kourilova X."/>
            <person name="Bezdicek M."/>
            <person name="Hermankova K."/>
            <person name="Obruca S."/>
            <person name="Sedlar K."/>
        </authorList>
    </citation>
    <scope>NUCLEOTIDE SEQUENCE</scope>
    <source>
        <strain evidence="1">LMG 23380</strain>
    </source>
</reference>
<dbReference type="Proteomes" id="UP001163266">
    <property type="component" value="Chromosome"/>
</dbReference>
<accession>A0ABY6MVG5</accession>
<evidence type="ECO:0000313" key="1">
    <source>
        <dbReference type="EMBL" id="UZD56007.1"/>
    </source>
</evidence>
<dbReference type="EMBL" id="CP110257">
    <property type="protein sequence ID" value="UZD56007.1"/>
    <property type="molecule type" value="Genomic_DNA"/>
</dbReference>